<dbReference type="Gene3D" id="3.90.550.10">
    <property type="entry name" value="Spore Coat Polysaccharide Biosynthesis Protein SpsA, Chain A"/>
    <property type="match status" value="1"/>
</dbReference>
<evidence type="ECO:0000313" key="1">
    <source>
        <dbReference type="EMBL" id="MBF0881484.1"/>
    </source>
</evidence>
<dbReference type="InterPro" id="IPR029044">
    <property type="entry name" value="Nucleotide-diphossugar_trans"/>
</dbReference>
<dbReference type="Pfam" id="PF01501">
    <property type="entry name" value="Glyco_transf_8"/>
    <property type="match status" value="1"/>
</dbReference>
<protein>
    <submittedName>
        <fullName evidence="1">Uncharacterized protein</fullName>
    </submittedName>
</protein>
<dbReference type="SUPFAM" id="SSF53448">
    <property type="entry name" value="Nucleotide-diphospho-sugar transferases"/>
    <property type="match status" value="1"/>
</dbReference>
<accession>A0ABR9YIL3</accession>
<keyword evidence="2" id="KW-1185">Reference proteome</keyword>
<sequence length="466" mass="54290">MPDELEYCGLLTRWGTVVIRGPVPGIMKHVRLESLATPDDCCSFYATGLRIQTGVEGFGPFLPRHEPEYTYLKDRDGYLTAHLDGTVRIFQEHSNPWERFLVLRQTELEKLHLFITNDWIDETGRKIGRTDIRILEDFQIQVGDNIFSISESFTSDSGSPVVRTREGQPCEIVLWHDRWMPHRYRLFRPLVYFCSFGEFYMNTLELSLQSLSEFGKYDGDILIVTDLTEDTLRAHCPSTAFFKCHIWNLHGQANLDFYAARFRITEWKPLYQFSPLLYMDTDIVVDKDINTSFETIFKSNSISAQMEAFSTIQEGTSVGSELFKMDPRSMDFDLDKPGFNSGIISIPRIEDFDFILKIIHSCIYRFSEKMQNRKSLSHFDQSIANYICTITQSVDLKFLTEKVSYYWNNAIRMNDSHLSERPKMLYTGFVHFWGTPDRTRAMSSYMQSIRDQIPFEGWSTDNSESN</sequence>
<comment type="caution">
    <text evidence="1">The sequence shown here is derived from an EMBL/GenBank/DDBJ whole genome shotgun (WGS) entry which is preliminary data.</text>
</comment>
<dbReference type="InterPro" id="IPR002495">
    <property type="entry name" value="Glyco_trans_8"/>
</dbReference>
<name>A0ABR9YIL3_9PROT</name>
<reference evidence="1 2" key="2">
    <citation type="submission" date="2020-11" db="EMBL/GenBank/DDBJ databases">
        <title>Description of novel Gluconobacter species.</title>
        <authorList>
            <person name="Cleenwerck I."/>
            <person name="Cnockaert M."/>
            <person name="Borremans W."/>
            <person name="Wieme A.D."/>
            <person name="De Vuyst L."/>
            <person name="Vandamme P."/>
        </authorList>
    </citation>
    <scope>NUCLEOTIDE SEQUENCE [LARGE SCALE GENOMIC DNA]</scope>
    <source>
        <strain evidence="1 2">R-71646</strain>
    </source>
</reference>
<proteinExistence type="predicted"/>
<gene>
    <name evidence="1" type="ORF">HKD31_01815</name>
</gene>
<evidence type="ECO:0000313" key="2">
    <source>
        <dbReference type="Proteomes" id="UP000644588"/>
    </source>
</evidence>
<dbReference type="RefSeq" id="WP_194263829.1">
    <property type="nucleotide sequence ID" value="NZ_JABCQF010000001.1"/>
</dbReference>
<reference evidence="2" key="1">
    <citation type="submission" date="2020-04" db="EMBL/GenBank/DDBJ databases">
        <title>Description of novel Gluconacetobacter.</title>
        <authorList>
            <person name="Sombolestani A."/>
        </authorList>
    </citation>
    <scope>NUCLEOTIDE SEQUENCE [LARGE SCALE GENOMIC DNA]</scope>
    <source>
        <strain evidence="2">R-71646</strain>
    </source>
</reference>
<dbReference type="Proteomes" id="UP000644588">
    <property type="component" value="Unassembled WGS sequence"/>
</dbReference>
<organism evidence="1 2">
    <name type="scientific">Gluconobacter potus</name>
    <dbReference type="NCBI Taxonomy" id="2724927"/>
    <lineage>
        <taxon>Bacteria</taxon>
        <taxon>Pseudomonadati</taxon>
        <taxon>Pseudomonadota</taxon>
        <taxon>Alphaproteobacteria</taxon>
        <taxon>Acetobacterales</taxon>
        <taxon>Acetobacteraceae</taxon>
        <taxon>Gluconobacter</taxon>
    </lineage>
</organism>
<dbReference type="EMBL" id="JABCQF010000001">
    <property type="protein sequence ID" value="MBF0881484.1"/>
    <property type="molecule type" value="Genomic_DNA"/>
</dbReference>